<dbReference type="CDD" id="cd04730">
    <property type="entry name" value="NPD_like"/>
    <property type="match status" value="1"/>
</dbReference>
<dbReference type="Pfam" id="PF03060">
    <property type="entry name" value="NMO"/>
    <property type="match status" value="1"/>
</dbReference>
<dbReference type="AlphaFoldDB" id="A0A810N6B3"/>
<dbReference type="GO" id="GO:0051213">
    <property type="term" value="F:dioxygenase activity"/>
    <property type="evidence" value="ECO:0007669"/>
    <property type="project" value="UniProtKB-KW"/>
</dbReference>
<name>A0A810N6B3_9ACTN</name>
<dbReference type="Gene3D" id="3.20.20.70">
    <property type="entry name" value="Aldolase class I"/>
    <property type="match status" value="1"/>
</dbReference>
<protein>
    <submittedName>
        <fullName evidence="6">2-nitropropane dioxygenase</fullName>
    </submittedName>
</protein>
<dbReference type="EMBL" id="AP023359">
    <property type="protein sequence ID" value="BCJ67298.1"/>
    <property type="molecule type" value="Genomic_DNA"/>
</dbReference>
<dbReference type="PANTHER" id="PTHR42747">
    <property type="entry name" value="NITRONATE MONOOXYGENASE-RELATED"/>
    <property type="match status" value="1"/>
</dbReference>
<dbReference type="InterPro" id="IPR013785">
    <property type="entry name" value="Aldolase_TIM"/>
</dbReference>
<keyword evidence="3" id="KW-0288">FMN</keyword>
<keyword evidence="2" id="KW-0285">Flavoprotein</keyword>
<proteinExistence type="inferred from homology"/>
<dbReference type="RefSeq" id="WP_212816644.1">
    <property type="nucleotide sequence ID" value="NZ_AP023359.1"/>
</dbReference>
<gene>
    <name evidence="6" type="ORF">Prubr_43190</name>
</gene>
<evidence type="ECO:0000256" key="2">
    <source>
        <dbReference type="ARBA" id="ARBA00022630"/>
    </source>
</evidence>
<sequence>MSIPAELRRSLSLPVICAPMFLVTGPELVTAACRNGFVGALPRQNARSIEEFDAWLGTIRRSLRDHRERHPEAVIGPIAVNISRAIMAEHLDEHLDVCRRHDVELIISAQGDPTELTKRVHDWGGRVFHDVTSLRFAEKAIAAGVDGLTCIGAGGGGHSGPVSHLALVPKVRAMFDGTIVLAGAVATGAAIRAAEVLGADLAYVGTRFIATQESSAPPEYKRMLVDAAAADLLYTDAVASVPANWLVPSLRRVGLDSHNLPVPAARGDHTHLPPDIRPWRDIWSAGQGVELIDDIPTVDELAARLTNEYLKACSTPVWPARRSDHPY</sequence>
<keyword evidence="5" id="KW-0503">Monooxygenase</keyword>
<dbReference type="KEGG" id="pry:Prubr_43190"/>
<dbReference type="SUPFAM" id="SSF51412">
    <property type="entry name" value="Inosine monophosphate dehydrogenase (IMPDH)"/>
    <property type="match status" value="1"/>
</dbReference>
<keyword evidence="4" id="KW-0560">Oxidoreductase</keyword>
<dbReference type="GO" id="GO:0018580">
    <property type="term" value="F:nitronate monooxygenase activity"/>
    <property type="evidence" value="ECO:0007669"/>
    <property type="project" value="InterPro"/>
</dbReference>
<reference evidence="6" key="1">
    <citation type="submission" date="2020-08" db="EMBL/GenBank/DDBJ databases">
        <title>Whole genome shotgun sequence of Polymorphospora rubra NBRC 101157.</title>
        <authorList>
            <person name="Komaki H."/>
            <person name="Tamura T."/>
        </authorList>
    </citation>
    <scope>NUCLEOTIDE SEQUENCE</scope>
    <source>
        <strain evidence="6">NBRC 101157</strain>
    </source>
</reference>
<dbReference type="InterPro" id="IPR004136">
    <property type="entry name" value="NMO"/>
</dbReference>
<evidence type="ECO:0000256" key="5">
    <source>
        <dbReference type="ARBA" id="ARBA00023033"/>
    </source>
</evidence>
<evidence type="ECO:0000256" key="1">
    <source>
        <dbReference type="ARBA" id="ARBA00009881"/>
    </source>
</evidence>
<dbReference type="PANTHER" id="PTHR42747:SF4">
    <property type="entry name" value="BLR1330 PROTEIN"/>
    <property type="match status" value="1"/>
</dbReference>
<accession>A0A810N6B3</accession>
<comment type="similarity">
    <text evidence="1">Belongs to the nitronate monooxygenase family. NMO class I subfamily.</text>
</comment>
<evidence type="ECO:0000256" key="4">
    <source>
        <dbReference type="ARBA" id="ARBA00023002"/>
    </source>
</evidence>
<keyword evidence="7" id="KW-1185">Reference proteome</keyword>
<keyword evidence="6" id="KW-0223">Dioxygenase</keyword>
<evidence type="ECO:0000313" key="7">
    <source>
        <dbReference type="Proteomes" id="UP000680866"/>
    </source>
</evidence>
<evidence type="ECO:0000313" key="6">
    <source>
        <dbReference type="EMBL" id="BCJ67298.1"/>
    </source>
</evidence>
<organism evidence="6 7">
    <name type="scientific">Polymorphospora rubra</name>
    <dbReference type="NCBI Taxonomy" id="338584"/>
    <lineage>
        <taxon>Bacteria</taxon>
        <taxon>Bacillati</taxon>
        <taxon>Actinomycetota</taxon>
        <taxon>Actinomycetes</taxon>
        <taxon>Micromonosporales</taxon>
        <taxon>Micromonosporaceae</taxon>
        <taxon>Polymorphospora</taxon>
    </lineage>
</organism>
<dbReference type="Proteomes" id="UP000680866">
    <property type="component" value="Chromosome"/>
</dbReference>
<evidence type="ECO:0000256" key="3">
    <source>
        <dbReference type="ARBA" id="ARBA00022643"/>
    </source>
</evidence>